<dbReference type="FunFam" id="1.10.10.10:FF:000322">
    <property type="entry name" value="Probable disease resistance protein At1g63360"/>
    <property type="match status" value="1"/>
</dbReference>
<dbReference type="InterPro" id="IPR027417">
    <property type="entry name" value="P-loop_NTPase"/>
</dbReference>
<evidence type="ECO:0000256" key="2">
    <source>
        <dbReference type="ARBA" id="ARBA00004496"/>
    </source>
</evidence>
<protein>
    <submittedName>
        <fullName evidence="12">Late blight resistance proteinR1B-16</fullName>
    </submittedName>
</protein>
<dbReference type="Gene3D" id="3.80.10.10">
    <property type="entry name" value="Ribonuclease Inhibitor"/>
    <property type="match status" value="1"/>
</dbReference>
<evidence type="ECO:0000256" key="3">
    <source>
        <dbReference type="ARBA" id="ARBA00008894"/>
    </source>
</evidence>
<name>A0AAW2PL40_SESRA</name>
<evidence type="ECO:0000256" key="6">
    <source>
        <dbReference type="ARBA" id="ARBA00022667"/>
    </source>
</evidence>
<dbReference type="InterPro" id="IPR032675">
    <property type="entry name" value="LRR_dom_sf"/>
</dbReference>
<dbReference type="AlphaFoldDB" id="A0AAW2PL40"/>
<keyword evidence="9" id="KW-0611">Plant defense</keyword>
<dbReference type="GO" id="GO:0009626">
    <property type="term" value="P:plant-type hypersensitive response"/>
    <property type="evidence" value="ECO:0007669"/>
    <property type="project" value="UniProtKB-KW"/>
</dbReference>
<comment type="function">
    <text evidence="1">Confers resistance to late blight (Phytophthora infestans) races carrying the avirulence gene Avr1. Resistance proteins guard the plant against pathogens that contain an appropriate avirulence protein via an indirect interaction with this avirulence protein. That triggers a defense system including the hypersensitive response, which restricts the pathogen growth.</text>
</comment>
<evidence type="ECO:0000256" key="1">
    <source>
        <dbReference type="ARBA" id="ARBA00002074"/>
    </source>
</evidence>
<comment type="similarity">
    <text evidence="3">Belongs to the disease resistance NB-LRR family.</text>
</comment>
<dbReference type="SUPFAM" id="SSF52047">
    <property type="entry name" value="RNI-like"/>
    <property type="match status" value="1"/>
</dbReference>
<dbReference type="Gene3D" id="1.10.10.10">
    <property type="entry name" value="Winged helix-like DNA-binding domain superfamily/Winged helix DNA-binding domain"/>
    <property type="match status" value="1"/>
</dbReference>
<reference evidence="12" key="1">
    <citation type="submission" date="2020-06" db="EMBL/GenBank/DDBJ databases">
        <authorList>
            <person name="Li T."/>
            <person name="Hu X."/>
            <person name="Zhang T."/>
            <person name="Song X."/>
            <person name="Zhang H."/>
            <person name="Dai N."/>
            <person name="Sheng W."/>
            <person name="Hou X."/>
            <person name="Wei L."/>
        </authorList>
    </citation>
    <scope>NUCLEOTIDE SEQUENCE</scope>
    <source>
        <strain evidence="12">G02</strain>
        <tissue evidence="12">Leaf</tissue>
    </source>
</reference>
<organism evidence="12">
    <name type="scientific">Sesamum radiatum</name>
    <name type="common">Black benniseed</name>
    <dbReference type="NCBI Taxonomy" id="300843"/>
    <lineage>
        <taxon>Eukaryota</taxon>
        <taxon>Viridiplantae</taxon>
        <taxon>Streptophyta</taxon>
        <taxon>Embryophyta</taxon>
        <taxon>Tracheophyta</taxon>
        <taxon>Spermatophyta</taxon>
        <taxon>Magnoliopsida</taxon>
        <taxon>eudicotyledons</taxon>
        <taxon>Gunneridae</taxon>
        <taxon>Pentapetalae</taxon>
        <taxon>asterids</taxon>
        <taxon>lamiids</taxon>
        <taxon>Lamiales</taxon>
        <taxon>Pedaliaceae</taxon>
        <taxon>Sesamum</taxon>
    </lineage>
</organism>
<keyword evidence="4" id="KW-0963">Cytoplasm</keyword>
<dbReference type="InterPro" id="IPR036388">
    <property type="entry name" value="WH-like_DNA-bd_sf"/>
</dbReference>
<keyword evidence="5" id="KW-0433">Leucine-rich repeat</keyword>
<gene>
    <name evidence="12" type="ORF">Sradi_4029600</name>
</gene>
<dbReference type="PANTHER" id="PTHR23155:SF1152">
    <property type="entry name" value="AAA+ ATPASE DOMAIN-CONTAINING PROTEIN"/>
    <property type="match status" value="1"/>
</dbReference>
<dbReference type="InterPro" id="IPR058922">
    <property type="entry name" value="WHD_DRP"/>
</dbReference>
<dbReference type="GO" id="GO:0043531">
    <property type="term" value="F:ADP binding"/>
    <property type="evidence" value="ECO:0007669"/>
    <property type="project" value="InterPro"/>
</dbReference>
<evidence type="ECO:0000256" key="9">
    <source>
        <dbReference type="ARBA" id="ARBA00022821"/>
    </source>
</evidence>
<evidence type="ECO:0000256" key="8">
    <source>
        <dbReference type="ARBA" id="ARBA00022741"/>
    </source>
</evidence>
<dbReference type="SUPFAM" id="SSF52540">
    <property type="entry name" value="P-loop containing nucleoside triphosphate hydrolases"/>
    <property type="match status" value="1"/>
</dbReference>
<dbReference type="InterPro" id="IPR044974">
    <property type="entry name" value="Disease_R_plants"/>
</dbReference>
<evidence type="ECO:0000256" key="10">
    <source>
        <dbReference type="ARBA" id="ARBA00022840"/>
    </source>
</evidence>
<sequence length="460" mass="52729">MAVAAYASLVSLTEVLDNIQHPARCHLLHLDKEQMQNLQQKVQFLSDFLELHSQRISPEIEDLARQLVVVADGAEDIIDFSKSSQLSGWEALNSCPYPELEEIGRKTAKGCRGLPLSIVVIGGLLAKSNNTREYWEFVAQNVTSFVNTGDDDYCLKILSLSYNSLPIHLKPCFLYMRVFREDDWIEASELMKLWIGEGFQKPVGGKSLKEAAKEYLKDLADRNLILIRKWTLTRKIKTCSVHDILRELCFREFEREHVIRVPKTQKTPYSVEHDVCFLCSHKLIRHNKIHIQEVVGLQSTTVASPSICEACSNMYQNLNKLRWVEVFKSVHDKSDVTSLLHTRLRYLKVEGYDMTEKNWKLIVPGTISLLWNLQILDLGYLVTTSLSEIWEMPKLRHLSIDGRFPHLREGQDPTILENLSTLRIGDFCCSEAVVKRIPNLKKLTVYDCLLFSADFSCAAE</sequence>
<keyword evidence="7" id="KW-0677">Repeat</keyword>
<dbReference type="Gene3D" id="1.20.5.4130">
    <property type="match status" value="1"/>
</dbReference>
<comment type="caution">
    <text evidence="12">The sequence shown here is derived from an EMBL/GenBank/DDBJ whole genome shotgun (WGS) entry which is preliminary data.</text>
</comment>
<dbReference type="EMBL" id="JACGWJ010000017">
    <property type="protein sequence ID" value="KAL0355827.1"/>
    <property type="molecule type" value="Genomic_DNA"/>
</dbReference>
<evidence type="ECO:0000256" key="7">
    <source>
        <dbReference type="ARBA" id="ARBA00022737"/>
    </source>
</evidence>
<dbReference type="PANTHER" id="PTHR23155">
    <property type="entry name" value="DISEASE RESISTANCE PROTEIN RP"/>
    <property type="match status" value="1"/>
</dbReference>
<dbReference type="GO" id="GO:0005737">
    <property type="term" value="C:cytoplasm"/>
    <property type="evidence" value="ECO:0007669"/>
    <property type="project" value="UniProtKB-SubCell"/>
</dbReference>
<comment type="subcellular location">
    <subcellularLocation>
        <location evidence="2">Cytoplasm</location>
    </subcellularLocation>
</comment>
<feature type="domain" description="Disease resistance protein winged helix" evidence="11">
    <location>
        <begin position="178"/>
        <end position="248"/>
    </location>
</feature>
<dbReference type="GO" id="GO:0005524">
    <property type="term" value="F:ATP binding"/>
    <property type="evidence" value="ECO:0007669"/>
    <property type="project" value="UniProtKB-KW"/>
</dbReference>
<evidence type="ECO:0000259" key="11">
    <source>
        <dbReference type="Pfam" id="PF23559"/>
    </source>
</evidence>
<keyword evidence="8" id="KW-0547">Nucleotide-binding</keyword>
<keyword evidence="10" id="KW-0067">ATP-binding</keyword>
<accession>A0AAW2PL40</accession>
<reference evidence="12" key="2">
    <citation type="journal article" date="2024" name="Plant">
        <title>Genomic evolution and insights into agronomic trait innovations of Sesamum species.</title>
        <authorList>
            <person name="Miao H."/>
            <person name="Wang L."/>
            <person name="Qu L."/>
            <person name="Liu H."/>
            <person name="Sun Y."/>
            <person name="Le M."/>
            <person name="Wang Q."/>
            <person name="Wei S."/>
            <person name="Zheng Y."/>
            <person name="Lin W."/>
            <person name="Duan Y."/>
            <person name="Cao H."/>
            <person name="Xiong S."/>
            <person name="Wang X."/>
            <person name="Wei L."/>
            <person name="Li C."/>
            <person name="Ma Q."/>
            <person name="Ju M."/>
            <person name="Zhao R."/>
            <person name="Li G."/>
            <person name="Mu C."/>
            <person name="Tian Q."/>
            <person name="Mei H."/>
            <person name="Zhang T."/>
            <person name="Gao T."/>
            <person name="Zhang H."/>
        </authorList>
    </citation>
    <scope>NUCLEOTIDE SEQUENCE</scope>
    <source>
        <strain evidence="12">G02</strain>
    </source>
</reference>
<evidence type="ECO:0000313" key="12">
    <source>
        <dbReference type="EMBL" id="KAL0355827.1"/>
    </source>
</evidence>
<proteinExistence type="inferred from homology"/>
<evidence type="ECO:0000256" key="4">
    <source>
        <dbReference type="ARBA" id="ARBA00022490"/>
    </source>
</evidence>
<keyword evidence="6" id="KW-0381">Hypersensitive response</keyword>
<dbReference type="Pfam" id="PF23559">
    <property type="entry name" value="WHD_DRP"/>
    <property type="match status" value="1"/>
</dbReference>
<evidence type="ECO:0000256" key="5">
    <source>
        <dbReference type="ARBA" id="ARBA00022614"/>
    </source>
</evidence>